<feature type="transmembrane region" description="Helical" evidence="8">
    <location>
        <begin position="70"/>
        <end position="89"/>
    </location>
</feature>
<dbReference type="InterPro" id="IPR001182">
    <property type="entry name" value="FtsW/RodA"/>
</dbReference>
<feature type="transmembrane region" description="Helical" evidence="8">
    <location>
        <begin position="154"/>
        <end position="171"/>
    </location>
</feature>
<name>A0A517PQU6_9PLAN</name>
<sequence length="372" mass="41307">MHYSGLNRIPWSLLCCILILMGCGLAGIARGDELAGQGHYFQKQCVWILISLAALIGTILFPYRNLRSISYPLFLMTLILLIAVFFIPAVNGSRRWIPLGFFKFQPSELAKITYILALAHYLMYRKNYRRIPGLIVPFILTCVPVILILREPDLGTSLLFFPILFAMLFSAGARPRHLITIVFLGICMLPLLWLQMNPEQKSRIVALFTQRDGGEMPRGDGYHLYQSKQMLALGGVWGSEIAGMPVDDPAAYHLPAGRTDFIFCLVGERFGIMGCLFALAVFSFLFIRGLQIATATREPFGRLVAVGIVTLLASQTIINTGMTVGLMPITGMTLPLMSYGGTSMLSTCLALGLLINICIRPGYEIHAEPFRF</sequence>
<dbReference type="GO" id="GO:0016740">
    <property type="term" value="F:transferase activity"/>
    <property type="evidence" value="ECO:0007669"/>
    <property type="project" value="UniProtKB-KW"/>
</dbReference>
<keyword evidence="10" id="KW-1185">Reference proteome</keyword>
<feature type="transmembrane region" description="Helical" evidence="8">
    <location>
        <begin position="131"/>
        <end position="148"/>
    </location>
</feature>
<dbReference type="OrthoDB" id="9812661at2"/>
<protein>
    <recommendedName>
        <fullName evidence="7">Cell wall polymerase</fullName>
    </recommendedName>
    <alternativeName>
        <fullName evidence="6">Peptidoglycan polymerase</fullName>
    </alternativeName>
</protein>
<dbReference type="GO" id="GO:0051301">
    <property type="term" value="P:cell division"/>
    <property type="evidence" value="ECO:0007669"/>
    <property type="project" value="InterPro"/>
</dbReference>
<reference evidence="9 10" key="1">
    <citation type="submission" date="2019-02" db="EMBL/GenBank/DDBJ databases">
        <title>Deep-cultivation of Planctomycetes and their phenomic and genomic characterization uncovers novel biology.</title>
        <authorList>
            <person name="Wiegand S."/>
            <person name="Jogler M."/>
            <person name="Boedeker C."/>
            <person name="Pinto D."/>
            <person name="Vollmers J."/>
            <person name="Rivas-Marin E."/>
            <person name="Kohn T."/>
            <person name="Peeters S.H."/>
            <person name="Heuer A."/>
            <person name="Rast P."/>
            <person name="Oberbeckmann S."/>
            <person name="Bunk B."/>
            <person name="Jeske O."/>
            <person name="Meyerdierks A."/>
            <person name="Storesund J.E."/>
            <person name="Kallscheuer N."/>
            <person name="Luecker S."/>
            <person name="Lage O.M."/>
            <person name="Pohl T."/>
            <person name="Merkel B.J."/>
            <person name="Hornburger P."/>
            <person name="Mueller R.-W."/>
            <person name="Bruemmer F."/>
            <person name="Labrenz M."/>
            <person name="Spormann A.M."/>
            <person name="Op den Camp H."/>
            <person name="Overmann J."/>
            <person name="Amann R."/>
            <person name="Jetten M.S.M."/>
            <person name="Mascher T."/>
            <person name="Medema M.H."/>
            <person name="Devos D.P."/>
            <person name="Kaster A.-K."/>
            <person name="Ovreas L."/>
            <person name="Rohde M."/>
            <person name="Galperin M.Y."/>
            <person name="Jogler C."/>
        </authorList>
    </citation>
    <scope>NUCLEOTIDE SEQUENCE [LARGE SCALE GENOMIC DNA]</scope>
    <source>
        <strain evidence="9 10">HG66A1</strain>
    </source>
</reference>
<proteinExistence type="predicted"/>
<accession>A0A517PQU6</accession>
<organism evidence="9 10">
    <name type="scientific">Gimesia chilikensis</name>
    <dbReference type="NCBI Taxonomy" id="2605989"/>
    <lineage>
        <taxon>Bacteria</taxon>
        <taxon>Pseudomonadati</taxon>
        <taxon>Planctomycetota</taxon>
        <taxon>Planctomycetia</taxon>
        <taxon>Planctomycetales</taxon>
        <taxon>Planctomycetaceae</taxon>
        <taxon>Gimesia</taxon>
    </lineage>
</organism>
<dbReference type="GO" id="GO:0015648">
    <property type="term" value="F:lipid-linked peptidoglycan transporter activity"/>
    <property type="evidence" value="ECO:0007669"/>
    <property type="project" value="TreeGrafter"/>
</dbReference>
<dbReference type="Pfam" id="PF01098">
    <property type="entry name" value="FTSW_RODA_SPOVE"/>
    <property type="match status" value="1"/>
</dbReference>
<dbReference type="PROSITE" id="PS00428">
    <property type="entry name" value="FTSW_RODA_SPOVE"/>
    <property type="match status" value="1"/>
</dbReference>
<feature type="transmembrane region" description="Helical" evidence="8">
    <location>
        <begin position="270"/>
        <end position="287"/>
    </location>
</feature>
<keyword evidence="2 8" id="KW-0812">Transmembrane</keyword>
<feature type="transmembrane region" description="Helical" evidence="8">
    <location>
        <begin position="338"/>
        <end position="359"/>
    </location>
</feature>
<dbReference type="AlphaFoldDB" id="A0A517PQU6"/>
<evidence type="ECO:0000256" key="7">
    <source>
        <dbReference type="ARBA" id="ARBA00033270"/>
    </source>
</evidence>
<evidence type="ECO:0000256" key="1">
    <source>
        <dbReference type="ARBA" id="ARBA00004141"/>
    </source>
</evidence>
<feature type="transmembrane region" description="Helical" evidence="8">
    <location>
        <begin position="109"/>
        <end position="124"/>
    </location>
</feature>
<evidence type="ECO:0000256" key="3">
    <source>
        <dbReference type="ARBA" id="ARBA00022960"/>
    </source>
</evidence>
<evidence type="ECO:0000256" key="6">
    <source>
        <dbReference type="ARBA" id="ARBA00032370"/>
    </source>
</evidence>
<gene>
    <name evidence="9" type="primary">mrdB</name>
    <name evidence="9" type="ORF">HG66A1_35470</name>
</gene>
<evidence type="ECO:0000256" key="8">
    <source>
        <dbReference type="SAM" id="Phobius"/>
    </source>
</evidence>
<evidence type="ECO:0000256" key="2">
    <source>
        <dbReference type="ARBA" id="ARBA00022692"/>
    </source>
</evidence>
<evidence type="ECO:0000313" key="9">
    <source>
        <dbReference type="EMBL" id="QDT21744.1"/>
    </source>
</evidence>
<keyword evidence="3" id="KW-0133">Cell shape</keyword>
<dbReference type="GO" id="GO:0008360">
    <property type="term" value="P:regulation of cell shape"/>
    <property type="evidence" value="ECO:0007669"/>
    <property type="project" value="UniProtKB-KW"/>
</dbReference>
<dbReference type="EMBL" id="CP036266">
    <property type="protein sequence ID" value="QDT21744.1"/>
    <property type="molecule type" value="Genomic_DNA"/>
</dbReference>
<dbReference type="Proteomes" id="UP000320421">
    <property type="component" value="Chromosome"/>
</dbReference>
<feature type="transmembrane region" description="Helical" evidence="8">
    <location>
        <begin position="178"/>
        <end position="196"/>
    </location>
</feature>
<feature type="transmembrane region" description="Helical" evidence="8">
    <location>
        <begin position="299"/>
        <end position="318"/>
    </location>
</feature>
<dbReference type="PANTHER" id="PTHR30474:SF1">
    <property type="entry name" value="PEPTIDOGLYCAN GLYCOSYLTRANSFERASE MRDB"/>
    <property type="match status" value="1"/>
</dbReference>
<dbReference type="GO" id="GO:0032153">
    <property type="term" value="C:cell division site"/>
    <property type="evidence" value="ECO:0007669"/>
    <property type="project" value="TreeGrafter"/>
</dbReference>
<keyword evidence="4 8" id="KW-1133">Transmembrane helix</keyword>
<dbReference type="GO" id="GO:0005886">
    <property type="term" value="C:plasma membrane"/>
    <property type="evidence" value="ECO:0007669"/>
    <property type="project" value="TreeGrafter"/>
</dbReference>
<feature type="transmembrane region" description="Helical" evidence="8">
    <location>
        <begin position="41"/>
        <end position="63"/>
    </location>
</feature>
<evidence type="ECO:0000256" key="4">
    <source>
        <dbReference type="ARBA" id="ARBA00022989"/>
    </source>
</evidence>
<evidence type="ECO:0000256" key="5">
    <source>
        <dbReference type="ARBA" id="ARBA00023136"/>
    </source>
</evidence>
<keyword evidence="9" id="KW-0808">Transferase</keyword>
<evidence type="ECO:0000313" key="10">
    <source>
        <dbReference type="Proteomes" id="UP000320421"/>
    </source>
</evidence>
<keyword evidence="5 8" id="KW-0472">Membrane</keyword>
<dbReference type="PANTHER" id="PTHR30474">
    <property type="entry name" value="CELL CYCLE PROTEIN"/>
    <property type="match status" value="1"/>
</dbReference>
<dbReference type="InterPro" id="IPR018365">
    <property type="entry name" value="Cell_cycle_FtsW-rel_CS"/>
</dbReference>
<comment type="subcellular location">
    <subcellularLocation>
        <location evidence="1">Membrane</location>
        <topology evidence="1">Multi-pass membrane protein</topology>
    </subcellularLocation>
</comment>